<dbReference type="PANTHER" id="PTHR35340:SF10">
    <property type="entry name" value="CYTOPLASMIC PROTEIN"/>
    <property type="match status" value="1"/>
</dbReference>
<dbReference type="InterPro" id="IPR011047">
    <property type="entry name" value="Quinoprotein_ADH-like_sf"/>
</dbReference>
<dbReference type="Pfam" id="PF17425">
    <property type="entry name" value="Arylsulfotran_N"/>
    <property type="match status" value="1"/>
</dbReference>
<dbReference type="Gene3D" id="2.60.40.3100">
    <property type="entry name" value="Arylsulphate sulphotransferase monomer, N-terminal domain"/>
    <property type="match status" value="1"/>
</dbReference>
<evidence type="ECO:0000256" key="1">
    <source>
        <dbReference type="SAM" id="Phobius"/>
    </source>
</evidence>
<dbReference type="SUPFAM" id="SSF50998">
    <property type="entry name" value="Quinoprotein alcohol dehydrogenase-like"/>
    <property type="match status" value="1"/>
</dbReference>
<keyword evidence="1" id="KW-1133">Transmembrane helix</keyword>
<sequence length="560" mass="63250">MKKTNIVIVAIITVFAASVVFIAVWNGNGDQEVEESQEGPNTAEGVDYNYPPERAKELLREQEELEAKILAESGGGTLDDPYVNLNPYGRSPLSALVIFDTEESAQVSFTVQGKDSETDISSTIEGYRTHHELPIVGLYASYTNTVEIVVETETGETTTNTLTIVTERLPSGMPAIEIKEAKPEKMHLAENELTFYVPSTRHAFAFDINGDVRWYGAGFNSHILQELDNGNLLYLSKDDNSGSAYNRLLEIDYIGKLYNAFEISEEAAEQEAEDLESTLIHHDVAELPSGNLLMTVNDGGGEYMEDMMIEVDRKTGKVLKVIDLKDLFPSEVYEEYEVRDDYGLRDWFHQNSVVYDESDDSIIISGRHQDTVMKIDYETEEIIWILAHPEGWNEEMAAYLVEGGGDDFKYPAAQHDARILPDFDSNPATIDVLLFDNNTVVTRGDEESAGEYSAATHYRINEETLGAEIVWTYGEELGEDYFTRIISSARYLEESDNILIDFGHADDGERSSFVEVTHDEQSERVFEAEMTGFRTGAWAYRGVRHQIYNDLWEERFTLEQ</sequence>
<feature type="domain" description="Arylsulfotransferase N-terminal" evidence="2">
    <location>
        <begin position="83"/>
        <end position="166"/>
    </location>
</feature>
<organism evidence="3 4">
    <name type="scientific">Salinicoccus bachuensis</name>
    <dbReference type="NCBI Taxonomy" id="3136731"/>
    <lineage>
        <taxon>Bacteria</taxon>
        <taxon>Bacillati</taxon>
        <taxon>Bacillota</taxon>
        <taxon>Bacilli</taxon>
        <taxon>Bacillales</taxon>
        <taxon>Staphylococcaceae</taxon>
        <taxon>Salinicoccus</taxon>
    </lineage>
</organism>
<keyword evidence="1" id="KW-0472">Membrane</keyword>
<dbReference type="InterPro" id="IPR038477">
    <property type="entry name" value="ASST_N_sf"/>
</dbReference>
<dbReference type="Proteomes" id="UP001455384">
    <property type="component" value="Chromosome"/>
</dbReference>
<dbReference type="InterPro" id="IPR010262">
    <property type="entry name" value="Arylsulfotransferase_bact"/>
</dbReference>
<evidence type="ECO:0000259" key="2">
    <source>
        <dbReference type="Pfam" id="PF17425"/>
    </source>
</evidence>
<accession>A0ABZ3CIK9</accession>
<dbReference type="Pfam" id="PF05935">
    <property type="entry name" value="Arylsulfotrans"/>
    <property type="match status" value="1"/>
</dbReference>
<keyword evidence="4" id="KW-1185">Reference proteome</keyword>
<name>A0ABZ3CIK9_9STAP</name>
<dbReference type="EMBL" id="CP138333">
    <property type="protein sequence ID" value="WZX29869.1"/>
    <property type="molecule type" value="Genomic_DNA"/>
</dbReference>
<gene>
    <name evidence="3" type="ORF">RQP18_01500</name>
</gene>
<proteinExistence type="predicted"/>
<dbReference type="RefSeq" id="WP_342388404.1">
    <property type="nucleotide sequence ID" value="NZ_CP138333.2"/>
</dbReference>
<evidence type="ECO:0000313" key="3">
    <source>
        <dbReference type="EMBL" id="WZX29869.1"/>
    </source>
</evidence>
<protein>
    <submittedName>
        <fullName evidence="3">Aryl-sulfate sulfotransferase</fullName>
    </submittedName>
</protein>
<dbReference type="PANTHER" id="PTHR35340">
    <property type="entry name" value="PQQ ENZYME REPEAT PROTEIN-RELATED"/>
    <property type="match status" value="1"/>
</dbReference>
<evidence type="ECO:0000313" key="4">
    <source>
        <dbReference type="Proteomes" id="UP001455384"/>
    </source>
</evidence>
<keyword evidence="1" id="KW-0812">Transmembrane</keyword>
<feature type="transmembrane region" description="Helical" evidence="1">
    <location>
        <begin position="7"/>
        <end position="25"/>
    </location>
</feature>
<reference evidence="4" key="1">
    <citation type="submission" date="2023-10" db="EMBL/GenBank/DDBJ databases">
        <title>Genome analysis and identification of Salinococcus sp. Bachu38 nov., a PGPR from the rhizosphere of Tamarix.</title>
        <authorList>
            <person name="Liang Z."/>
            <person name="Zhang X."/>
            <person name="Jia J."/>
            <person name="Chen X."/>
            <person name="Wang Y."/>
            <person name="Wang Q."/>
            <person name="Wang R."/>
        </authorList>
    </citation>
    <scope>NUCLEOTIDE SEQUENCE [LARGE SCALE GENOMIC DNA]</scope>
    <source>
        <strain evidence="4">Bachu38</strain>
    </source>
</reference>
<dbReference type="InterPro" id="IPR035391">
    <property type="entry name" value="Arylsulfotran_N"/>
</dbReference>
<dbReference type="InterPro" id="IPR053143">
    <property type="entry name" value="Arylsulfate_ST"/>
</dbReference>